<feature type="transmembrane region" description="Helical" evidence="2">
    <location>
        <begin position="160"/>
        <end position="179"/>
    </location>
</feature>
<keyword evidence="4" id="KW-1185">Reference proteome</keyword>
<keyword evidence="2" id="KW-0812">Transmembrane</keyword>
<keyword evidence="2" id="KW-0472">Membrane</keyword>
<evidence type="ECO:0000313" key="4">
    <source>
        <dbReference type="Proteomes" id="UP001642360"/>
    </source>
</evidence>
<dbReference type="InterPro" id="IPR007572">
    <property type="entry name" value="Uncharacterised_Ycf20"/>
</dbReference>
<evidence type="ECO:0008006" key="5">
    <source>
        <dbReference type="Google" id="ProtNLM"/>
    </source>
</evidence>
<sequence>MNDMWRANISLESILEETKRVVILLLRGSMSVVIHKFPHGSGTKMPSPGYPTSFELPTPRHSRLRFPTVHLAACLHKSAFSLGKKLYSQLCFLHIDQPPLVNNIKRMAWSIRSSADGNRLNSTPAGNPSSGTRLIRAIQAIRNKSITRLKELQKNLPVKLLFFLVGFYCATAFATVIGQTGDWDVVSAALAMAVVEGIGALMYGGSFPLSNKMRDLVTMFNYWKAGITLGLFLDSFKY</sequence>
<feature type="transmembrane region" description="Helical" evidence="2">
    <location>
        <begin position="185"/>
        <end position="204"/>
    </location>
</feature>
<protein>
    <recommendedName>
        <fullName evidence="5">Ycf20-like protein</fullName>
    </recommendedName>
</protein>
<dbReference type="PANTHER" id="PTHR33787:SF3">
    <property type="entry name" value="YCF20-LIKE PROTEIN"/>
    <property type="match status" value="1"/>
</dbReference>
<evidence type="ECO:0000256" key="1">
    <source>
        <dbReference type="ARBA" id="ARBA00009846"/>
    </source>
</evidence>
<dbReference type="Proteomes" id="UP001642360">
    <property type="component" value="Unassembled WGS sequence"/>
</dbReference>
<gene>
    <name evidence="3" type="ORF">ILEXP_LOCUS22821</name>
</gene>
<proteinExistence type="inferred from homology"/>
<evidence type="ECO:0000256" key="2">
    <source>
        <dbReference type="SAM" id="Phobius"/>
    </source>
</evidence>
<organism evidence="3 4">
    <name type="scientific">Ilex paraguariensis</name>
    <name type="common">yerba mate</name>
    <dbReference type="NCBI Taxonomy" id="185542"/>
    <lineage>
        <taxon>Eukaryota</taxon>
        <taxon>Viridiplantae</taxon>
        <taxon>Streptophyta</taxon>
        <taxon>Embryophyta</taxon>
        <taxon>Tracheophyta</taxon>
        <taxon>Spermatophyta</taxon>
        <taxon>Magnoliopsida</taxon>
        <taxon>eudicotyledons</taxon>
        <taxon>Gunneridae</taxon>
        <taxon>Pentapetalae</taxon>
        <taxon>asterids</taxon>
        <taxon>campanulids</taxon>
        <taxon>Aquifoliales</taxon>
        <taxon>Aquifoliaceae</taxon>
        <taxon>Ilex</taxon>
    </lineage>
</organism>
<dbReference type="PANTHER" id="PTHR33787">
    <property type="match status" value="1"/>
</dbReference>
<evidence type="ECO:0000313" key="3">
    <source>
        <dbReference type="EMBL" id="CAK9154499.1"/>
    </source>
</evidence>
<dbReference type="AlphaFoldDB" id="A0ABC8SBB1"/>
<comment type="similarity">
    <text evidence="1">Belongs to the ycf20 family.</text>
</comment>
<reference evidence="3 4" key="1">
    <citation type="submission" date="2024-02" db="EMBL/GenBank/DDBJ databases">
        <authorList>
            <person name="Vignale AGUSTIN F."/>
            <person name="Sosa J E."/>
            <person name="Modenutti C."/>
        </authorList>
    </citation>
    <scope>NUCLEOTIDE SEQUENCE [LARGE SCALE GENOMIC DNA]</scope>
</reference>
<dbReference type="EMBL" id="CAUOFW020002536">
    <property type="protein sequence ID" value="CAK9154499.1"/>
    <property type="molecule type" value="Genomic_DNA"/>
</dbReference>
<name>A0ABC8SBB1_9AQUA</name>
<comment type="caution">
    <text evidence="3">The sequence shown here is derived from an EMBL/GenBank/DDBJ whole genome shotgun (WGS) entry which is preliminary data.</text>
</comment>
<dbReference type="Pfam" id="PF04483">
    <property type="entry name" value="DUF565"/>
    <property type="match status" value="1"/>
</dbReference>
<accession>A0ABC8SBB1</accession>
<keyword evidence="2" id="KW-1133">Transmembrane helix</keyword>